<organism evidence="2 3">
    <name type="scientific">Streptomyces sanglieri</name>
    <dbReference type="NCBI Taxonomy" id="193460"/>
    <lineage>
        <taxon>Bacteria</taxon>
        <taxon>Bacillati</taxon>
        <taxon>Actinomycetota</taxon>
        <taxon>Actinomycetes</taxon>
        <taxon>Kitasatosporales</taxon>
        <taxon>Streptomycetaceae</taxon>
        <taxon>Streptomyces</taxon>
    </lineage>
</organism>
<evidence type="ECO:0000259" key="1">
    <source>
        <dbReference type="Pfam" id="PF00144"/>
    </source>
</evidence>
<name>A0ABW2WRR8_9ACTN</name>
<sequence length="117" mass="12451">MDLSTLFEGLIGPDDPGMALATYRDGAVVDVGCAGLASVEFGVSIDARTRFDIASASKQFTAVSVLLLARDGVLTPSDDIRDHLPESWIRRSPSSSACVIPPACRSGLPWWASPVFR</sequence>
<gene>
    <name evidence="2" type="ORF">ACFQ2K_08990</name>
</gene>
<keyword evidence="2" id="KW-0378">Hydrolase</keyword>
<dbReference type="EMBL" id="JBHTGL010000008">
    <property type="protein sequence ID" value="MFD0622932.1"/>
    <property type="molecule type" value="Genomic_DNA"/>
</dbReference>
<dbReference type="Pfam" id="PF00144">
    <property type="entry name" value="Beta-lactamase"/>
    <property type="match status" value="1"/>
</dbReference>
<accession>A0ABW2WRR8</accession>
<dbReference type="GO" id="GO:0016787">
    <property type="term" value="F:hydrolase activity"/>
    <property type="evidence" value="ECO:0007669"/>
    <property type="project" value="UniProtKB-KW"/>
</dbReference>
<evidence type="ECO:0000313" key="2">
    <source>
        <dbReference type="EMBL" id="MFD0622932.1"/>
    </source>
</evidence>
<proteinExistence type="predicted"/>
<dbReference type="Proteomes" id="UP001596915">
    <property type="component" value="Unassembled WGS sequence"/>
</dbReference>
<dbReference type="InterPro" id="IPR001466">
    <property type="entry name" value="Beta-lactam-related"/>
</dbReference>
<dbReference type="InterPro" id="IPR012338">
    <property type="entry name" value="Beta-lactam/transpept-like"/>
</dbReference>
<evidence type="ECO:0000313" key="3">
    <source>
        <dbReference type="Proteomes" id="UP001596915"/>
    </source>
</evidence>
<keyword evidence="3" id="KW-1185">Reference proteome</keyword>
<feature type="domain" description="Beta-lactamase-related" evidence="1">
    <location>
        <begin position="16"/>
        <end position="86"/>
    </location>
</feature>
<protein>
    <submittedName>
        <fullName evidence="2">Serine hydrolase</fullName>
    </submittedName>
</protein>
<dbReference type="Gene3D" id="3.40.710.10">
    <property type="entry name" value="DD-peptidase/beta-lactamase superfamily"/>
    <property type="match status" value="1"/>
</dbReference>
<dbReference type="SUPFAM" id="SSF56601">
    <property type="entry name" value="beta-lactamase/transpeptidase-like"/>
    <property type="match status" value="1"/>
</dbReference>
<comment type="caution">
    <text evidence="2">The sequence shown here is derived from an EMBL/GenBank/DDBJ whole genome shotgun (WGS) entry which is preliminary data.</text>
</comment>
<reference evidence="3" key="1">
    <citation type="journal article" date="2019" name="Int. J. Syst. Evol. Microbiol.">
        <title>The Global Catalogue of Microorganisms (GCM) 10K type strain sequencing project: providing services to taxonomists for standard genome sequencing and annotation.</title>
        <authorList>
            <consortium name="The Broad Institute Genomics Platform"/>
            <consortium name="The Broad Institute Genome Sequencing Center for Infectious Disease"/>
            <person name="Wu L."/>
            <person name="Ma J."/>
        </authorList>
    </citation>
    <scope>NUCLEOTIDE SEQUENCE [LARGE SCALE GENOMIC DNA]</scope>
    <source>
        <strain evidence="3">JCM 12607</strain>
    </source>
</reference>